<name>A0A507BCZ5_9PEZI</name>
<dbReference type="InterPro" id="IPR057227">
    <property type="entry name" value="DUF7905"/>
</dbReference>
<evidence type="ECO:0000313" key="4">
    <source>
        <dbReference type="Proteomes" id="UP000319257"/>
    </source>
</evidence>
<reference evidence="3 4" key="1">
    <citation type="submission" date="2019-06" db="EMBL/GenBank/DDBJ databases">
        <title>Draft genome sequence of the filamentous fungus Phialemoniopsis curvata isolated from diesel fuel.</title>
        <authorList>
            <person name="Varaljay V.A."/>
            <person name="Lyon W.J."/>
            <person name="Crouch A.L."/>
            <person name="Drake C.E."/>
            <person name="Hollomon J.M."/>
            <person name="Nadeau L.J."/>
            <person name="Nunn H.S."/>
            <person name="Stevenson B.S."/>
            <person name="Bojanowski C.L."/>
            <person name="Crookes-Goodson W.J."/>
        </authorList>
    </citation>
    <scope>NUCLEOTIDE SEQUENCE [LARGE SCALE GENOMIC DNA]</scope>
    <source>
        <strain evidence="3 4">D216</strain>
    </source>
</reference>
<feature type="region of interest" description="Disordered" evidence="1">
    <location>
        <begin position="430"/>
        <end position="461"/>
    </location>
</feature>
<evidence type="ECO:0000259" key="2">
    <source>
        <dbReference type="Pfam" id="PF25482"/>
    </source>
</evidence>
<feature type="compositionally biased region" description="Polar residues" evidence="1">
    <location>
        <begin position="432"/>
        <end position="447"/>
    </location>
</feature>
<dbReference type="Proteomes" id="UP000319257">
    <property type="component" value="Unassembled WGS sequence"/>
</dbReference>
<accession>A0A507BCZ5</accession>
<sequence length="607" mass="67573">MSKQFSMLATARHVPYTTGRRVETDPAQFLGMMRLQQDNRYSGHPPPDMLPRLHQLILALPSVCFDELDLEREELQVLLNQIKNACKVWIVVKDDVEGMVTLWAEERGDFADALWKIHSLLSLSGSGRSRGTFFPLFLVEVPSTQPDATKVLLVSTSDGRRAVVQQNPAEHLPLSNADTRRAARCDQIKRAIAEVASELRKVPAEMRMRVHFGCLSLTQSHKDKHLYSFNDFEAFARQVGRRGCSKMDLNMGDERFSGQLLERVFESTAIFEPEHARIFRMQDTPAHQFVVIFARGYRIEIPIQTISTGPSQTKTNCGPPRAFDHIGRDKEIEITTLCPERHHDWKVEVLTELARLPRWANELISHIRFVQAEGEDKFPRPQIPKDVLHQYGVEMLAGKTIWKVRMQHTSYLVEISLYREWSRADTKCIGAKSTNTHGTGTSIKGPSTQGGKGSKPEDINTKSPLTKFCGVTMYCDEWEDEMRFRNLADQPRDWGQDNKKLFRDVPAWNATANGTATAAPTAPTAPAAGGAAGGTANGPAPGYMDGYAAFLKMVDHLHDVLDSIGPVNRPGPVSAPEGAPTPAQDLLGDIQESITEQPLESQGAGSA</sequence>
<dbReference type="OrthoDB" id="4739136at2759"/>
<dbReference type="InParanoid" id="A0A507BCZ5"/>
<dbReference type="AlphaFoldDB" id="A0A507BCZ5"/>
<organism evidence="3 4">
    <name type="scientific">Thyridium curvatum</name>
    <dbReference type="NCBI Taxonomy" id="1093900"/>
    <lineage>
        <taxon>Eukaryota</taxon>
        <taxon>Fungi</taxon>
        <taxon>Dikarya</taxon>
        <taxon>Ascomycota</taxon>
        <taxon>Pezizomycotina</taxon>
        <taxon>Sordariomycetes</taxon>
        <taxon>Sordariomycetidae</taxon>
        <taxon>Thyridiales</taxon>
        <taxon>Thyridiaceae</taxon>
        <taxon>Thyridium</taxon>
    </lineage>
</organism>
<dbReference type="RefSeq" id="XP_030999124.1">
    <property type="nucleotide sequence ID" value="XM_031137314.1"/>
</dbReference>
<evidence type="ECO:0000313" key="3">
    <source>
        <dbReference type="EMBL" id="TPX17413.1"/>
    </source>
</evidence>
<feature type="compositionally biased region" description="Polar residues" evidence="1">
    <location>
        <begin position="592"/>
        <end position="607"/>
    </location>
</feature>
<feature type="region of interest" description="Disordered" evidence="1">
    <location>
        <begin position="565"/>
        <end position="607"/>
    </location>
</feature>
<gene>
    <name evidence="3" type="ORF">E0L32_003056</name>
</gene>
<proteinExistence type="predicted"/>
<protein>
    <recommendedName>
        <fullName evidence="2">DUF7905 domain-containing protein</fullName>
    </recommendedName>
</protein>
<dbReference type="Pfam" id="PF25482">
    <property type="entry name" value="DUF7905"/>
    <property type="match status" value="1"/>
</dbReference>
<feature type="domain" description="DUF7905" evidence="2">
    <location>
        <begin position="185"/>
        <end position="482"/>
    </location>
</feature>
<dbReference type="GeneID" id="41970503"/>
<keyword evidence="4" id="KW-1185">Reference proteome</keyword>
<comment type="caution">
    <text evidence="3">The sequence shown here is derived from an EMBL/GenBank/DDBJ whole genome shotgun (WGS) entry which is preliminary data.</text>
</comment>
<evidence type="ECO:0000256" key="1">
    <source>
        <dbReference type="SAM" id="MobiDB-lite"/>
    </source>
</evidence>
<dbReference type="EMBL" id="SKBQ01000013">
    <property type="protein sequence ID" value="TPX17413.1"/>
    <property type="molecule type" value="Genomic_DNA"/>
</dbReference>
<dbReference type="STRING" id="1093900.A0A507BCZ5"/>